<dbReference type="Pfam" id="PF00004">
    <property type="entry name" value="AAA"/>
    <property type="match status" value="1"/>
</dbReference>
<dbReference type="Proteomes" id="UP000294546">
    <property type="component" value="Unassembled WGS sequence"/>
</dbReference>
<name>A0A4R1GS73_9GAMM</name>
<keyword evidence="3 4" id="KW-0067">ATP-binding</keyword>
<reference evidence="6 7" key="1">
    <citation type="submission" date="2019-03" db="EMBL/GenBank/DDBJ databases">
        <title>Genomic Encyclopedia of Archaeal and Bacterial Type Strains, Phase II (KMG-II): from individual species to whole genera.</title>
        <authorList>
            <person name="Goeker M."/>
        </authorList>
    </citation>
    <scope>NUCLEOTIDE SEQUENCE [LARGE SCALE GENOMIC DNA]</scope>
    <source>
        <strain evidence="6 7">DSM 27697</strain>
    </source>
</reference>
<dbReference type="InterPro" id="IPR003959">
    <property type="entry name" value="ATPase_AAA_core"/>
</dbReference>
<proteinExistence type="inferred from homology"/>
<dbReference type="SUPFAM" id="SSF52540">
    <property type="entry name" value="P-loop containing nucleoside triphosphate hydrolases"/>
    <property type="match status" value="1"/>
</dbReference>
<comment type="caution">
    <text evidence="6">The sequence shown here is derived from an EMBL/GenBank/DDBJ whole genome shotgun (WGS) entry which is preliminary data.</text>
</comment>
<dbReference type="GO" id="GO:0005524">
    <property type="term" value="F:ATP binding"/>
    <property type="evidence" value="ECO:0007669"/>
    <property type="project" value="UniProtKB-KW"/>
</dbReference>
<evidence type="ECO:0000256" key="1">
    <source>
        <dbReference type="ARBA" id="ARBA00006914"/>
    </source>
</evidence>
<dbReference type="EMBL" id="SMFU01000007">
    <property type="protein sequence ID" value="TCK09079.1"/>
    <property type="molecule type" value="Genomic_DNA"/>
</dbReference>
<evidence type="ECO:0000256" key="2">
    <source>
        <dbReference type="ARBA" id="ARBA00022741"/>
    </source>
</evidence>
<dbReference type="RefSeq" id="WP_132288808.1">
    <property type="nucleotide sequence ID" value="NZ_SMFU01000007.1"/>
</dbReference>
<dbReference type="PROSITE" id="PS00674">
    <property type="entry name" value="AAA"/>
    <property type="match status" value="1"/>
</dbReference>
<dbReference type="InterPro" id="IPR003960">
    <property type="entry name" value="ATPase_AAA_CS"/>
</dbReference>
<dbReference type="SMART" id="SM00382">
    <property type="entry name" value="AAA"/>
    <property type="match status" value="1"/>
</dbReference>
<evidence type="ECO:0000256" key="3">
    <source>
        <dbReference type="ARBA" id="ARBA00022840"/>
    </source>
</evidence>
<dbReference type="CDD" id="cd19481">
    <property type="entry name" value="RecA-like_protease"/>
    <property type="match status" value="1"/>
</dbReference>
<comment type="similarity">
    <text evidence="1 4">Belongs to the AAA ATPase family.</text>
</comment>
<protein>
    <submittedName>
        <fullName evidence="6">ATPase family protein associated with various cellular activities (AAA)</fullName>
    </submittedName>
</protein>
<evidence type="ECO:0000256" key="4">
    <source>
        <dbReference type="RuleBase" id="RU003651"/>
    </source>
</evidence>
<dbReference type="InterPro" id="IPR003593">
    <property type="entry name" value="AAA+_ATPase"/>
</dbReference>
<gene>
    <name evidence="6" type="ORF">CLV83_1180</name>
</gene>
<keyword evidence="2 4" id="KW-0547">Nucleotide-binding</keyword>
<evidence type="ECO:0000313" key="6">
    <source>
        <dbReference type="EMBL" id="TCK09079.1"/>
    </source>
</evidence>
<dbReference type="PANTHER" id="PTHR23073">
    <property type="entry name" value="26S PROTEASOME REGULATORY SUBUNIT"/>
    <property type="match status" value="1"/>
</dbReference>
<dbReference type="InterPro" id="IPR050221">
    <property type="entry name" value="26S_Proteasome_ATPase"/>
</dbReference>
<dbReference type="AlphaFoldDB" id="A0A4R1GS73"/>
<accession>A0A4R1GS73</accession>
<sequence>MKYYTEISNIVRGALASDRKHVSLYIQQLIEKLKVDGEQLAVKGLSEQLEGGVQPVTAKGASANSISQRPVPVEKDNRFSLADITHPLITDSQIFLPDGSKKVIDSFLGYIYKKERLIELNIPINPTLLLHGMPGTGKSKLANHIAAKLDLPLVTARADALISSYLGSTSKNIRSLIDYAQSQPCVLFLDEFDAIAKARDDKNEIGELKRVVVSLLQNIDSLTDTIVIAATNHIHLLDPAIGRRFHYKLELTPPLEKERYAIFNSLLSKYDFTEGDLNLCVQVSDGMTGAEIEMATYEYLRYSIINELPASRIGLVRTILVSLYPWLNFESDEERSKNMHKLKEINGELFTGKLFSLLWDISPSYVSRLLKDNK</sequence>
<dbReference type="GO" id="GO:0016887">
    <property type="term" value="F:ATP hydrolysis activity"/>
    <property type="evidence" value="ECO:0007669"/>
    <property type="project" value="InterPro"/>
</dbReference>
<feature type="domain" description="AAA+ ATPase" evidence="5">
    <location>
        <begin position="124"/>
        <end position="255"/>
    </location>
</feature>
<dbReference type="InterPro" id="IPR027417">
    <property type="entry name" value="P-loop_NTPase"/>
</dbReference>
<evidence type="ECO:0000313" key="7">
    <source>
        <dbReference type="Proteomes" id="UP000294546"/>
    </source>
</evidence>
<evidence type="ECO:0000259" key="5">
    <source>
        <dbReference type="SMART" id="SM00382"/>
    </source>
</evidence>
<organism evidence="6 7">
    <name type="scientific">Marinobacterium mangrovicola</name>
    <dbReference type="NCBI Taxonomy" id="1476959"/>
    <lineage>
        <taxon>Bacteria</taxon>
        <taxon>Pseudomonadati</taxon>
        <taxon>Pseudomonadota</taxon>
        <taxon>Gammaproteobacteria</taxon>
        <taxon>Oceanospirillales</taxon>
        <taxon>Oceanospirillaceae</taxon>
        <taxon>Marinobacterium</taxon>
    </lineage>
</organism>
<dbReference type="Gene3D" id="3.40.50.300">
    <property type="entry name" value="P-loop containing nucleotide triphosphate hydrolases"/>
    <property type="match status" value="1"/>
</dbReference>
<dbReference type="OrthoDB" id="9809379at2"/>
<keyword evidence="7" id="KW-1185">Reference proteome</keyword>